<organism evidence="2 3">
    <name type="scientific">Sphingomonas sanguinis</name>
    <dbReference type="NCBI Taxonomy" id="33051"/>
    <lineage>
        <taxon>Bacteria</taxon>
        <taxon>Pseudomonadati</taxon>
        <taxon>Pseudomonadota</taxon>
        <taxon>Alphaproteobacteria</taxon>
        <taxon>Sphingomonadales</taxon>
        <taxon>Sphingomonadaceae</taxon>
        <taxon>Sphingomonas</taxon>
    </lineage>
</organism>
<sequence>MSQSSLSLAQVIDCIRAFDTTSLESRLETIRTLVGSHTILSLKWGQGWRYRRARLLEPGHSVDHVSDLIWREGAPAKIGRANAAGFGVLYLGDRRDTALSEVRAVDGDVVISEFVIRPDRTTMVVPLGELIQVQRTGRGFLAGDASDRVTEMMNTMEHDAAKAMLITDAFLLDVLTKADDDYTLSSAVAMAIYDKLPSVDMIAFPSRRQYGALNFAVRIKGFWNSWGVVAVQRAHARHLAQGFYRLTDGRDVNGIYRDGTLQWSEAADPMPNGVMQLDPPWFDQSASAPEDMSW</sequence>
<name>A0A147J795_9SPHN</name>
<gene>
    <name evidence="2" type="ORF">NS258_12680</name>
</gene>
<evidence type="ECO:0000313" key="3">
    <source>
        <dbReference type="Proteomes" id="UP000074410"/>
    </source>
</evidence>
<dbReference type="InterPro" id="IPR014914">
    <property type="entry name" value="RES_dom"/>
</dbReference>
<evidence type="ECO:0000313" key="2">
    <source>
        <dbReference type="EMBL" id="KTW10417.1"/>
    </source>
</evidence>
<proteinExistence type="predicted"/>
<dbReference type="Proteomes" id="UP000074410">
    <property type="component" value="Unassembled WGS sequence"/>
</dbReference>
<dbReference type="RefSeq" id="WP_058717445.1">
    <property type="nucleotide sequence ID" value="NZ_LDTC01000096.1"/>
</dbReference>
<dbReference type="PATRIC" id="fig|33051.5.peg.3778"/>
<reference evidence="2 3" key="1">
    <citation type="journal article" date="2016" name="Front. Microbiol.">
        <title>Genomic Resource of Rice Seed Associated Bacteria.</title>
        <authorList>
            <person name="Midha S."/>
            <person name="Bansal K."/>
            <person name="Sharma S."/>
            <person name="Kumar N."/>
            <person name="Patil P.P."/>
            <person name="Chaudhry V."/>
            <person name="Patil P.B."/>
        </authorList>
    </citation>
    <scope>NUCLEOTIDE SEQUENCE [LARGE SCALE GENOMIC DNA]</scope>
    <source>
        <strain evidence="2 3">NS258</strain>
    </source>
</reference>
<evidence type="ECO:0000259" key="1">
    <source>
        <dbReference type="Pfam" id="PF08808"/>
    </source>
</evidence>
<comment type="caution">
    <text evidence="2">The sequence shown here is derived from an EMBL/GenBank/DDBJ whole genome shotgun (WGS) entry which is preliminary data.</text>
</comment>
<dbReference type="Pfam" id="PF08808">
    <property type="entry name" value="RES"/>
    <property type="match status" value="1"/>
</dbReference>
<dbReference type="AlphaFoldDB" id="A0A147J795"/>
<dbReference type="EMBL" id="LDTC01000096">
    <property type="protein sequence ID" value="KTW10417.1"/>
    <property type="molecule type" value="Genomic_DNA"/>
</dbReference>
<feature type="domain" description="RES" evidence="1">
    <location>
        <begin position="65"/>
        <end position="217"/>
    </location>
</feature>
<protein>
    <recommendedName>
        <fullName evidence="1">RES domain-containing protein</fullName>
    </recommendedName>
</protein>
<accession>A0A147J795</accession>